<feature type="chain" id="PRO_5002888273" evidence="4">
    <location>
        <begin position="23"/>
        <end position="783"/>
    </location>
</feature>
<dbReference type="Pfam" id="PF00005">
    <property type="entry name" value="ABC_tran"/>
    <property type="match status" value="1"/>
</dbReference>
<dbReference type="SUPFAM" id="SSF52540">
    <property type="entry name" value="P-loop containing nucleoside triphosphate hydrolases"/>
    <property type="match status" value="1"/>
</dbReference>
<dbReference type="InterPro" id="IPR003439">
    <property type="entry name" value="ABC_transporter-like_ATP-bd"/>
</dbReference>
<sequence>MRRFVLAAALALLLTPLAPVQATSPGEILVCPDCPQRDLAAAIAAAPAGAVIRVRGGYYPGPLVIDRPVTLLGEDWPIIDGGGRSTVVHVAAPEVHLEGFVVRGSGTSHDREDSGILVTAAQARIIGNRVLDSLFGIQLLDAPDGLVQENLVVGKPLPEPQRGDGIKLWYSPRARVVGNHVQDSRDVLVWYSDGTLVEGNLVERGRYGIHFMYSNDSTIERNVLRDNSVGLYLMYGARMTVRGNVFLHNRGPSGHGLALKETDGALVEGNLMLRNRVGLYIDNSPISENVVNRISGNWIAYNDIGLLVSPATRRNVIAGNTMLENIEQAVPQGGGTLQHLSWEENGRGNFWSDYAGYDADRDGIGDLPYESRALSSALTDRAPLLAFFRFSIAAMALDLAARAVPLFQPPPRLADPSPLVAATPWPAVPWDAPAPAPYRAFLSLGVLGLALLPLLVAFRRPRPALALAGAPAASTSTISCLAPEQADLEQEIAAVAPVIQVNQLRKRYGERMVLDGVSFAVQPGEAVALWGPNGAGKTTILRCLLGRTNYEGTVSVFGRSPLRDGPAVRARIGYVPQQLPLLDLPVGELVTTIAQLRGEPLERAWERLRTFGLEQAWHQPMRTLSGGMQQRLALVLATIADPPLLLLDEPTANLDATAREDLLAVLERLRDEGRTIVFASHRPDDVWRLATRVLRLQDGHLVAESRSVFQPKQDVQQLLVLQLEEEALQPATHLLSAHGFLAYRVGHEVRVLVTRDRKAEPFFLLARVGIRVRDFRLEASDGW</sequence>
<dbReference type="SMART" id="SM00722">
    <property type="entry name" value="CASH"/>
    <property type="match status" value="2"/>
</dbReference>
<organism evidence="6 7">
    <name type="scientific">Thermomicrobium roseum (strain ATCC 27502 / DSM 5159 / P-2)</name>
    <dbReference type="NCBI Taxonomy" id="309801"/>
    <lineage>
        <taxon>Bacteria</taxon>
        <taxon>Pseudomonadati</taxon>
        <taxon>Thermomicrobiota</taxon>
        <taxon>Thermomicrobia</taxon>
        <taxon>Thermomicrobiales</taxon>
        <taxon>Thermomicrobiaceae</taxon>
        <taxon>Thermomicrobium</taxon>
    </lineage>
</organism>
<evidence type="ECO:0000259" key="5">
    <source>
        <dbReference type="PROSITE" id="PS50893"/>
    </source>
</evidence>
<dbReference type="PROSITE" id="PS00211">
    <property type="entry name" value="ABC_TRANSPORTER_1"/>
    <property type="match status" value="1"/>
</dbReference>
<reference evidence="6 7" key="1">
    <citation type="journal article" date="2009" name="PLoS ONE">
        <title>Complete genome sequence of the aerobic CO-oxidizing thermophile Thermomicrobium roseum.</title>
        <authorList>
            <person name="Wu D."/>
            <person name="Raymond J."/>
            <person name="Wu M."/>
            <person name="Chatterji S."/>
            <person name="Ren Q."/>
            <person name="Graham J.E."/>
            <person name="Bryant D.A."/>
            <person name="Robb F."/>
            <person name="Colman A."/>
            <person name="Tallon L.J."/>
            <person name="Badger J.H."/>
            <person name="Madupu R."/>
            <person name="Ward N.L."/>
            <person name="Eisen J.A."/>
        </authorList>
    </citation>
    <scope>NUCLEOTIDE SEQUENCE [LARGE SCALE GENOMIC DNA]</scope>
    <source>
        <strain evidence="7">ATCC 27502 / DSM 5159 / P-2</strain>
        <plasmid evidence="6">unnamed</plasmid>
    </source>
</reference>
<keyword evidence="1" id="KW-0813">Transport</keyword>
<dbReference type="Gene3D" id="2.160.20.10">
    <property type="entry name" value="Single-stranded right-handed beta-helix, Pectin lyase-like"/>
    <property type="match status" value="1"/>
</dbReference>
<dbReference type="InterPro" id="IPR006633">
    <property type="entry name" value="Carb-bd_sugar_hydrolysis-dom"/>
</dbReference>
<dbReference type="InterPro" id="IPR011050">
    <property type="entry name" value="Pectin_lyase_fold/virulence"/>
</dbReference>
<evidence type="ECO:0000313" key="6">
    <source>
        <dbReference type="EMBL" id="ACM07076.1"/>
    </source>
</evidence>
<dbReference type="InterPro" id="IPR050763">
    <property type="entry name" value="ABC_transporter_ATP-binding"/>
</dbReference>
<dbReference type="InterPro" id="IPR022441">
    <property type="entry name" value="Para_beta_helix_rpt-2"/>
</dbReference>
<keyword evidence="4" id="KW-0732">Signal</keyword>
<dbReference type="SUPFAM" id="SSF51126">
    <property type="entry name" value="Pectin lyase-like"/>
    <property type="match status" value="1"/>
</dbReference>
<dbReference type="PANTHER" id="PTHR42711:SF17">
    <property type="entry name" value="ABC TRANSPORTER ATP-BINDING PROTEIN"/>
    <property type="match status" value="1"/>
</dbReference>
<accession>B9L328</accession>
<dbReference type="Proteomes" id="UP000000447">
    <property type="component" value="Plasmid unnamed"/>
</dbReference>
<protein>
    <submittedName>
        <fullName evidence="6">Nitrous oxidase accessory protein NosD</fullName>
    </submittedName>
</protein>
<dbReference type="SMART" id="SM00382">
    <property type="entry name" value="AAA"/>
    <property type="match status" value="1"/>
</dbReference>
<dbReference type="Gene3D" id="3.40.50.300">
    <property type="entry name" value="P-loop containing nucleotide triphosphate hydrolases"/>
    <property type="match status" value="1"/>
</dbReference>
<dbReference type="EMBL" id="CP001276">
    <property type="protein sequence ID" value="ACM07076.1"/>
    <property type="molecule type" value="Genomic_DNA"/>
</dbReference>
<feature type="signal peptide" evidence="4">
    <location>
        <begin position="1"/>
        <end position="22"/>
    </location>
</feature>
<dbReference type="InterPro" id="IPR027417">
    <property type="entry name" value="P-loop_NTPase"/>
</dbReference>
<dbReference type="NCBIfam" id="TIGR04247">
    <property type="entry name" value="NosD_copper_fam"/>
    <property type="match status" value="1"/>
</dbReference>
<dbReference type="GO" id="GO:0016887">
    <property type="term" value="F:ATP hydrolysis activity"/>
    <property type="evidence" value="ECO:0007669"/>
    <property type="project" value="InterPro"/>
</dbReference>
<dbReference type="eggNOG" id="COG1131">
    <property type="taxonomic scope" value="Bacteria"/>
</dbReference>
<dbReference type="InterPro" id="IPR003593">
    <property type="entry name" value="AAA+_ATPase"/>
</dbReference>
<dbReference type="GO" id="GO:0005524">
    <property type="term" value="F:ATP binding"/>
    <property type="evidence" value="ECO:0007669"/>
    <property type="project" value="UniProtKB-KW"/>
</dbReference>
<dbReference type="NCBIfam" id="TIGR03804">
    <property type="entry name" value="para_beta_helix"/>
    <property type="match status" value="2"/>
</dbReference>
<dbReference type="HOGENOM" id="CLU_357851_0_0_0"/>
<name>B9L328_THERP</name>
<dbReference type="PANTHER" id="PTHR42711">
    <property type="entry name" value="ABC TRANSPORTER ATP-BINDING PROTEIN"/>
    <property type="match status" value="1"/>
</dbReference>
<keyword evidence="2" id="KW-0547">Nucleotide-binding</keyword>
<dbReference type="CDD" id="cd03230">
    <property type="entry name" value="ABC_DR_subfamily_A"/>
    <property type="match status" value="1"/>
</dbReference>
<gene>
    <name evidence="6" type="ordered locus">trd_A0192</name>
</gene>
<dbReference type="RefSeq" id="WP_012643063.1">
    <property type="nucleotide sequence ID" value="NC_011961.1"/>
</dbReference>
<keyword evidence="6" id="KW-0614">Plasmid</keyword>
<evidence type="ECO:0000256" key="3">
    <source>
        <dbReference type="ARBA" id="ARBA00022840"/>
    </source>
</evidence>
<dbReference type="InterPro" id="IPR012334">
    <property type="entry name" value="Pectin_lyas_fold"/>
</dbReference>
<dbReference type="SMART" id="SM00710">
    <property type="entry name" value="PbH1"/>
    <property type="match status" value="7"/>
</dbReference>
<evidence type="ECO:0000313" key="7">
    <source>
        <dbReference type="Proteomes" id="UP000000447"/>
    </source>
</evidence>
<evidence type="ECO:0000256" key="2">
    <source>
        <dbReference type="ARBA" id="ARBA00022741"/>
    </source>
</evidence>
<dbReference type="eggNOG" id="COG3420">
    <property type="taxonomic scope" value="Bacteria"/>
</dbReference>
<dbReference type="AlphaFoldDB" id="B9L328"/>
<keyword evidence="7" id="KW-1185">Reference proteome</keyword>
<dbReference type="InterPro" id="IPR017871">
    <property type="entry name" value="ABC_transporter-like_CS"/>
</dbReference>
<dbReference type="InterPro" id="IPR026464">
    <property type="entry name" value="NosD_copper_fam"/>
</dbReference>
<feature type="domain" description="ABC transporter" evidence="5">
    <location>
        <begin position="499"/>
        <end position="723"/>
    </location>
</feature>
<evidence type="ECO:0000256" key="4">
    <source>
        <dbReference type="SAM" id="SignalP"/>
    </source>
</evidence>
<proteinExistence type="predicted"/>
<geneLocation type="plasmid" evidence="7">
    <name>Tros</name>
</geneLocation>
<dbReference type="Pfam" id="PF05048">
    <property type="entry name" value="NosD"/>
    <property type="match status" value="1"/>
</dbReference>
<dbReference type="InterPro" id="IPR006626">
    <property type="entry name" value="PbH1"/>
</dbReference>
<dbReference type="InterPro" id="IPR007742">
    <property type="entry name" value="NosD_dom"/>
</dbReference>
<dbReference type="PROSITE" id="PS50893">
    <property type="entry name" value="ABC_TRANSPORTER_2"/>
    <property type="match status" value="1"/>
</dbReference>
<evidence type="ECO:0000256" key="1">
    <source>
        <dbReference type="ARBA" id="ARBA00022448"/>
    </source>
</evidence>
<dbReference type="KEGG" id="tro:trd_A0192"/>
<keyword evidence="3" id="KW-0067">ATP-binding</keyword>